<evidence type="ECO:0008006" key="3">
    <source>
        <dbReference type="Google" id="ProtNLM"/>
    </source>
</evidence>
<proteinExistence type="predicted"/>
<dbReference type="EMBL" id="CP026095">
    <property type="protein sequence ID" value="AZV45304.1"/>
    <property type="molecule type" value="Genomic_DNA"/>
</dbReference>
<dbReference type="AlphaFoldDB" id="A0A3Q9RSM2"/>
<protein>
    <recommendedName>
        <fullName evidence="3">Accessory Sec system S-layer assembly protein</fullName>
    </recommendedName>
</protein>
<dbReference type="RefSeq" id="WP_127762125.1">
    <property type="nucleotide sequence ID" value="NZ_CP026095.1"/>
</dbReference>
<dbReference type="KEGG" id="pasa:BAOM_4726"/>
<accession>A0A3Q9RSM2</accession>
<dbReference type="Proteomes" id="UP000283095">
    <property type="component" value="Chromosome"/>
</dbReference>
<dbReference type="NCBIfam" id="TIGR04399">
    <property type="entry name" value="acc_Sec_SLAP"/>
    <property type="match status" value="1"/>
</dbReference>
<reference evidence="1 2" key="1">
    <citation type="submission" date="2018-01" db="EMBL/GenBank/DDBJ databases">
        <title>Bacillus asahii Genome sequencing and assembly.</title>
        <authorList>
            <person name="Jiang H."/>
            <person name="Feng Y."/>
            <person name="Zhao F."/>
            <person name="Lin X."/>
        </authorList>
    </citation>
    <scope>NUCLEOTIDE SEQUENCE [LARGE SCALE GENOMIC DNA]</scope>
    <source>
        <strain evidence="1 2">OM18</strain>
    </source>
</reference>
<evidence type="ECO:0000313" key="1">
    <source>
        <dbReference type="EMBL" id="AZV45304.1"/>
    </source>
</evidence>
<dbReference type="OrthoDB" id="1907642at2"/>
<sequence length="296" mass="33450">MGLFGKKQKKAENVAVEEKIETATAEEAVSTDADAVHTKLVFHEEWQPSTQEKYVLMFRHQQLPSLKPNQISISGIRLTRFEEDILVEAFIRNTLSRAVQFDMVDLVLLDEEGQPIVKGSFDLSEMGELPALSCVPWRFFFEEESLLTDTIPEEGWTIAFELKSQAAEHQLDLEPNWKEQLSQAQIEHLQQIVADLPELKEDEVNFMGLEAVLKEDASFAVTVFIRNGSSKAISIEQLPLIVEDADGDQVCQGGFALNDFAVQPNTTKPWTFIFPEPLVQKKNPNLSSWKVYVPNA</sequence>
<dbReference type="InterPro" id="IPR030910">
    <property type="entry name" value="SLAP_dom"/>
</dbReference>
<evidence type="ECO:0000313" key="2">
    <source>
        <dbReference type="Proteomes" id="UP000283095"/>
    </source>
</evidence>
<dbReference type="NCBIfam" id="TIGR04398">
    <property type="entry name" value="SLAP_DUP"/>
    <property type="match status" value="2"/>
</dbReference>
<gene>
    <name evidence="1" type="ORF">BAOM_4726</name>
</gene>
<organism evidence="1 2">
    <name type="scientific">Peribacillus asahii</name>
    <dbReference type="NCBI Taxonomy" id="228899"/>
    <lineage>
        <taxon>Bacteria</taxon>
        <taxon>Bacillati</taxon>
        <taxon>Bacillota</taxon>
        <taxon>Bacilli</taxon>
        <taxon>Bacillales</taxon>
        <taxon>Bacillaceae</taxon>
        <taxon>Peribacillus</taxon>
    </lineage>
</organism>
<dbReference type="InterPro" id="IPR030911">
    <property type="entry name" value="Sec_acc_SLAP"/>
</dbReference>
<name>A0A3Q9RSM2_9BACI</name>